<evidence type="ECO:0000259" key="4">
    <source>
        <dbReference type="PROSITE" id="PS51898"/>
    </source>
</evidence>
<dbReference type="Gene3D" id="1.10.443.10">
    <property type="entry name" value="Intergrase catalytic core"/>
    <property type="match status" value="1"/>
</dbReference>
<dbReference type="EMBL" id="FNCY01000016">
    <property type="protein sequence ID" value="SDI31834.1"/>
    <property type="molecule type" value="Genomic_DNA"/>
</dbReference>
<keyword evidence="3" id="KW-0233">DNA recombination</keyword>
<evidence type="ECO:0000313" key="6">
    <source>
        <dbReference type="Proteomes" id="UP000198607"/>
    </source>
</evidence>
<dbReference type="GO" id="GO:0003677">
    <property type="term" value="F:DNA binding"/>
    <property type="evidence" value="ECO:0007669"/>
    <property type="project" value="UniProtKB-KW"/>
</dbReference>
<protein>
    <submittedName>
        <fullName evidence="5">Site-specific recombinase XerD</fullName>
    </submittedName>
</protein>
<reference evidence="5 6" key="1">
    <citation type="submission" date="2016-10" db="EMBL/GenBank/DDBJ databases">
        <authorList>
            <person name="de Groot N.N."/>
        </authorList>
    </citation>
    <scope>NUCLEOTIDE SEQUENCE [LARGE SCALE GENOMIC DNA]</scope>
    <source>
        <strain evidence="5 6">DSM 5885</strain>
    </source>
</reference>
<dbReference type="PROSITE" id="PS51898">
    <property type="entry name" value="TYR_RECOMBINASE"/>
    <property type="match status" value="1"/>
</dbReference>
<sequence>MATIRQRNGHWQCIIKRKGYPTLSKTFELRKDAERWGRQQERAIDAGQWMDRTEAEQTTLGDLLKRYSLEVSSKKRGADVEMIRIEALRRSKLALFSVAGVTSQRLAEWRDQRLEEVSGSTVSRELTLISHVFSVAIREWGFALQNNPVSLIRKPAFEKPRDRVLTEEQRLALLTSVGRCRNHWIRPVVVFALETAARRGEILSLRWDDIDMVRKVAKVSGKTGCRNIPLSPTCISLLKSLPRSHEGRVFPVTAETLKQAYKRAVDRSGIEDFTFHDLRHDALTRLAKMGFNILELRTISGHATANMLQRYVSIDAGDLAGRLAGQKISREGQNLRRVR</sequence>
<dbReference type="InterPro" id="IPR013762">
    <property type="entry name" value="Integrase-like_cat_sf"/>
</dbReference>
<keyword evidence="2" id="KW-0238">DNA-binding</keyword>
<evidence type="ECO:0000256" key="2">
    <source>
        <dbReference type="ARBA" id="ARBA00023125"/>
    </source>
</evidence>
<feature type="domain" description="Tyr recombinase" evidence="4">
    <location>
        <begin position="160"/>
        <end position="324"/>
    </location>
</feature>
<gene>
    <name evidence="5" type="ORF">SAMN05660652_03239</name>
</gene>
<dbReference type="CDD" id="cd00796">
    <property type="entry name" value="INT_Rci_Hp1_C"/>
    <property type="match status" value="1"/>
</dbReference>
<dbReference type="InterPro" id="IPR050090">
    <property type="entry name" value="Tyrosine_recombinase_XerCD"/>
</dbReference>
<dbReference type="Pfam" id="PF00589">
    <property type="entry name" value="Phage_integrase"/>
    <property type="match status" value="1"/>
</dbReference>
<dbReference type="SUPFAM" id="SSF56349">
    <property type="entry name" value="DNA breaking-rejoining enzymes"/>
    <property type="match status" value="1"/>
</dbReference>
<dbReference type="RefSeq" id="WP_091939036.1">
    <property type="nucleotide sequence ID" value="NZ_FNCY01000016.1"/>
</dbReference>
<evidence type="ECO:0000256" key="1">
    <source>
        <dbReference type="ARBA" id="ARBA00022908"/>
    </source>
</evidence>
<dbReference type="GO" id="GO:0006310">
    <property type="term" value="P:DNA recombination"/>
    <property type="evidence" value="ECO:0007669"/>
    <property type="project" value="UniProtKB-KW"/>
</dbReference>
<dbReference type="InterPro" id="IPR010998">
    <property type="entry name" value="Integrase_recombinase_N"/>
</dbReference>
<dbReference type="Gene3D" id="1.10.150.130">
    <property type="match status" value="1"/>
</dbReference>
<keyword evidence="1" id="KW-0229">DNA integration</keyword>
<dbReference type="OrthoDB" id="662444at2"/>
<dbReference type="PANTHER" id="PTHR30349">
    <property type="entry name" value="PHAGE INTEGRASE-RELATED"/>
    <property type="match status" value="1"/>
</dbReference>
<dbReference type="InterPro" id="IPR011010">
    <property type="entry name" value="DNA_brk_join_enz"/>
</dbReference>
<organism evidence="5 6">
    <name type="scientific">Propionivibrio dicarboxylicus</name>
    <dbReference type="NCBI Taxonomy" id="83767"/>
    <lineage>
        <taxon>Bacteria</taxon>
        <taxon>Pseudomonadati</taxon>
        <taxon>Pseudomonadota</taxon>
        <taxon>Betaproteobacteria</taxon>
        <taxon>Rhodocyclales</taxon>
        <taxon>Rhodocyclaceae</taxon>
        <taxon>Propionivibrio</taxon>
    </lineage>
</organism>
<evidence type="ECO:0000256" key="3">
    <source>
        <dbReference type="ARBA" id="ARBA00023172"/>
    </source>
</evidence>
<dbReference type="PANTHER" id="PTHR30349:SF94">
    <property type="entry name" value="INTEGRASE_RECOMBINASE HI_1414-RELATED"/>
    <property type="match status" value="1"/>
</dbReference>
<name>A0A1G8JKN9_9RHOO</name>
<dbReference type="AlphaFoldDB" id="A0A1G8JKN9"/>
<proteinExistence type="predicted"/>
<dbReference type="STRING" id="83767.SAMN05660652_03239"/>
<evidence type="ECO:0000313" key="5">
    <source>
        <dbReference type="EMBL" id="SDI31834.1"/>
    </source>
</evidence>
<dbReference type="GO" id="GO:0015074">
    <property type="term" value="P:DNA integration"/>
    <property type="evidence" value="ECO:0007669"/>
    <property type="project" value="UniProtKB-KW"/>
</dbReference>
<keyword evidence="6" id="KW-1185">Reference proteome</keyword>
<dbReference type="InterPro" id="IPR002104">
    <property type="entry name" value="Integrase_catalytic"/>
</dbReference>
<dbReference type="Proteomes" id="UP000198607">
    <property type="component" value="Unassembled WGS sequence"/>
</dbReference>
<accession>A0A1G8JKN9</accession>